<organism evidence="1 2">
    <name type="scientific">Cerasibacillus quisquiliarum</name>
    <dbReference type="NCBI Taxonomy" id="227865"/>
    <lineage>
        <taxon>Bacteria</taxon>
        <taxon>Bacillati</taxon>
        <taxon>Bacillota</taxon>
        <taxon>Bacilli</taxon>
        <taxon>Bacillales</taxon>
        <taxon>Bacillaceae</taxon>
        <taxon>Cerasibacillus</taxon>
    </lineage>
</organism>
<evidence type="ECO:0008006" key="3">
    <source>
        <dbReference type="Google" id="ProtNLM"/>
    </source>
</evidence>
<reference evidence="1 2" key="1">
    <citation type="submission" date="2019-07" db="EMBL/GenBank/DDBJ databases">
        <title>Whole genome shotgun sequence of Cerasibacillus quisquiliarum NBRC 102429.</title>
        <authorList>
            <person name="Hosoyama A."/>
            <person name="Uohara A."/>
            <person name="Ohji S."/>
            <person name="Ichikawa N."/>
        </authorList>
    </citation>
    <scope>NUCLEOTIDE SEQUENCE [LARGE SCALE GENOMIC DNA]</scope>
    <source>
        <strain evidence="1 2">NBRC 102429</strain>
    </source>
</reference>
<dbReference type="GO" id="GO:0009234">
    <property type="term" value="P:menaquinone biosynthetic process"/>
    <property type="evidence" value="ECO:0007669"/>
    <property type="project" value="InterPro"/>
</dbReference>
<evidence type="ECO:0000313" key="2">
    <source>
        <dbReference type="Proteomes" id="UP000321491"/>
    </source>
</evidence>
<dbReference type="Proteomes" id="UP000321491">
    <property type="component" value="Unassembled WGS sequence"/>
</dbReference>
<evidence type="ECO:0000313" key="1">
    <source>
        <dbReference type="EMBL" id="GEN31814.1"/>
    </source>
</evidence>
<protein>
    <recommendedName>
        <fullName evidence="3">Heptaprenyl diphosphate synthase</fullName>
    </recommendedName>
</protein>
<sequence>MIRLHNIMQELKEIQTLIKKQAHYHYLDKHIQAPNIDQGKLLLIYTLLTDCDIPKQKKEKYIMTTMLVQMALDTHDLVSNNDKNHSHIGVSLEQQLLVLAGDYYSSLYYLLLSNINDYEFIQILAEAIRKINEAKIKVYYQEFKNYEELLNLAKTIEASLYTHLAKYIGEPEIVSYIEEWILIYTLKNYQHGKKTIFDQIYVDLDAESFISYIEKNMEKPMIILREQGFQFIRQYHLLIKHSQSFIDQLSN</sequence>
<dbReference type="EMBL" id="BJXW01000023">
    <property type="protein sequence ID" value="GEN31814.1"/>
    <property type="molecule type" value="Genomic_DNA"/>
</dbReference>
<proteinExistence type="predicted"/>
<keyword evidence="2" id="KW-1185">Reference proteome</keyword>
<accession>A0A511UYV0</accession>
<dbReference type="InterPro" id="IPR009920">
    <property type="entry name" value="HEPPP_synth_su1"/>
</dbReference>
<dbReference type="Pfam" id="PF07307">
    <property type="entry name" value="HEPPP_synt_1"/>
    <property type="match status" value="1"/>
</dbReference>
<dbReference type="AlphaFoldDB" id="A0A511UYV0"/>
<name>A0A511UYV0_9BACI</name>
<comment type="caution">
    <text evidence="1">The sequence shown here is derived from an EMBL/GenBank/DDBJ whole genome shotgun (WGS) entry which is preliminary data.</text>
</comment>
<gene>
    <name evidence="1" type="ORF">CQU01_20520</name>
</gene>
<dbReference type="Gene3D" id="1.20.120.1450">
    <property type="match status" value="1"/>
</dbReference>